<sequence length="495" mass="55311">MSGYLQMKGITKRFHDNVVLSGINFSADAGQVHALVGENGAGKSTLMKVLAGLYQPDEGEIQIGGQVVSIANPKHSQELGIAMIYQEIRLFQDLDIAENVFIRREPLKSWNLLIDWNKAYRETRKYLLEFGLDIHVKTPVKALSSGQQKLVEIIKAVSQDAKIIIMDEPTAALTETEIATLFKVVRDLKRRGVTIIYISHRIEEIIQIADQVTVLREGEVVQVSNVNSVDLTNIVKMMAGKELEDRYPKLKVKPGKELLRIESLSYLGRIRNINLEVRRGEIIGLTGLSGSGRRTLAKVLFGINGPYEGKIIMKGKEFRSITPHIAMKHGLCYVTGIHAEEGFLTNTSITENITLTSLRRVSRFGFLNKRQEMKAAQDMIERLEIKAGEQELVDNLSGGKQKKVMFAKWLFANAQVLIIDEPTAGIDISSKLDIYNMINELVLSGASVIMISSDISEILGMSDRIAVMYDGEIRRIFERSEATQENILYFASGGK</sequence>
<keyword evidence="2" id="KW-1003">Cell membrane</keyword>
<evidence type="ECO:0000256" key="9">
    <source>
        <dbReference type="SAM" id="Coils"/>
    </source>
</evidence>
<evidence type="ECO:0000256" key="1">
    <source>
        <dbReference type="ARBA" id="ARBA00022448"/>
    </source>
</evidence>
<dbReference type="PANTHER" id="PTHR43790:SF3">
    <property type="entry name" value="D-ALLOSE IMPORT ATP-BINDING PROTEIN ALSA-RELATED"/>
    <property type="match status" value="1"/>
</dbReference>
<proteinExistence type="predicted"/>
<evidence type="ECO:0000256" key="4">
    <source>
        <dbReference type="ARBA" id="ARBA00022737"/>
    </source>
</evidence>
<dbReference type="PANTHER" id="PTHR43790">
    <property type="entry name" value="CARBOHYDRATE TRANSPORT ATP-BINDING PROTEIN MG119-RELATED"/>
    <property type="match status" value="1"/>
</dbReference>
<dbReference type="Proteomes" id="UP001589776">
    <property type="component" value="Unassembled WGS sequence"/>
</dbReference>
<keyword evidence="7" id="KW-1278">Translocase</keyword>
<dbReference type="CDD" id="cd03216">
    <property type="entry name" value="ABC_Carb_Monos_I"/>
    <property type="match status" value="1"/>
</dbReference>
<dbReference type="SUPFAM" id="SSF52540">
    <property type="entry name" value="P-loop containing nucleoside triphosphate hydrolases"/>
    <property type="match status" value="2"/>
</dbReference>
<evidence type="ECO:0000256" key="3">
    <source>
        <dbReference type="ARBA" id="ARBA00022597"/>
    </source>
</evidence>
<evidence type="ECO:0000313" key="12">
    <source>
        <dbReference type="Proteomes" id="UP001589776"/>
    </source>
</evidence>
<evidence type="ECO:0000256" key="8">
    <source>
        <dbReference type="ARBA" id="ARBA00023136"/>
    </source>
</evidence>
<comment type="caution">
    <text evidence="11">The sequence shown here is derived from an EMBL/GenBank/DDBJ whole genome shotgun (WGS) entry which is preliminary data.</text>
</comment>
<dbReference type="InterPro" id="IPR003593">
    <property type="entry name" value="AAA+_ATPase"/>
</dbReference>
<dbReference type="InterPro" id="IPR027417">
    <property type="entry name" value="P-loop_NTPase"/>
</dbReference>
<accession>A0ABV6DTT5</accession>
<protein>
    <submittedName>
        <fullName evidence="11">Sugar ABC transporter ATP-binding protein</fullName>
    </submittedName>
</protein>
<evidence type="ECO:0000256" key="5">
    <source>
        <dbReference type="ARBA" id="ARBA00022741"/>
    </source>
</evidence>
<keyword evidence="9" id="KW-0175">Coiled coil</keyword>
<dbReference type="PROSITE" id="PS00211">
    <property type="entry name" value="ABC_TRANSPORTER_1"/>
    <property type="match status" value="1"/>
</dbReference>
<feature type="domain" description="ABC transporter" evidence="10">
    <location>
        <begin position="5"/>
        <end position="242"/>
    </location>
</feature>
<evidence type="ECO:0000256" key="6">
    <source>
        <dbReference type="ARBA" id="ARBA00022840"/>
    </source>
</evidence>
<dbReference type="InterPro" id="IPR003439">
    <property type="entry name" value="ABC_transporter-like_ATP-bd"/>
</dbReference>
<keyword evidence="8" id="KW-0472">Membrane</keyword>
<keyword evidence="12" id="KW-1185">Reference proteome</keyword>
<dbReference type="Pfam" id="PF00005">
    <property type="entry name" value="ABC_tran"/>
    <property type="match status" value="2"/>
</dbReference>
<evidence type="ECO:0000259" key="10">
    <source>
        <dbReference type="PROSITE" id="PS50893"/>
    </source>
</evidence>
<name>A0ABV6DTT5_9BACL</name>
<feature type="domain" description="ABC transporter" evidence="10">
    <location>
        <begin position="253"/>
        <end position="495"/>
    </location>
</feature>
<keyword evidence="1" id="KW-0813">Transport</keyword>
<reference evidence="11 12" key="1">
    <citation type="submission" date="2024-09" db="EMBL/GenBank/DDBJ databases">
        <authorList>
            <person name="Sun Q."/>
            <person name="Mori K."/>
        </authorList>
    </citation>
    <scope>NUCLEOTIDE SEQUENCE [LARGE SCALE GENOMIC DNA]</scope>
    <source>
        <strain evidence="11 12">CCM 7759</strain>
    </source>
</reference>
<keyword evidence="6 11" id="KW-0067">ATP-binding</keyword>
<keyword evidence="5" id="KW-0547">Nucleotide-binding</keyword>
<dbReference type="InterPro" id="IPR017871">
    <property type="entry name" value="ABC_transporter-like_CS"/>
</dbReference>
<evidence type="ECO:0000313" key="11">
    <source>
        <dbReference type="EMBL" id="MFC0216034.1"/>
    </source>
</evidence>
<evidence type="ECO:0000256" key="2">
    <source>
        <dbReference type="ARBA" id="ARBA00022475"/>
    </source>
</evidence>
<dbReference type="PROSITE" id="PS50893">
    <property type="entry name" value="ABC_TRANSPORTER_2"/>
    <property type="match status" value="2"/>
</dbReference>
<evidence type="ECO:0000256" key="7">
    <source>
        <dbReference type="ARBA" id="ARBA00022967"/>
    </source>
</evidence>
<dbReference type="GO" id="GO:0005524">
    <property type="term" value="F:ATP binding"/>
    <property type="evidence" value="ECO:0007669"/>
    <property type="project" value="UniProtKB-KW"/>
</dbReference>
<dbReference type="Gene3D" id="3.40.50.300">
    <property type="entry name" value="P-loop containing nucleotide triphosphate hydrolases"/>
    <property type="match status" value="2"/>
</dbReference>
<keyword evidence="4" id="KW-0677">Repeat</keyword>
<dbReference type="CDD" id="cd03215">
    <property type="entry name" value="ABC_Carb_Monos_II"/>
    <property type="match status" value="1"/>
</dbReference>
<dbReference type="RefSeq" id="WP_377473803.1">
    <property type="nucleotide sequence ID" value="NZ_JBHLWN010000107.1"/>
</dbReference>
<keyword evidence="3" id="KW-0762">Sugar transport</keyword>
<organism evidence="11 12">
    <name type="scientific">Paenibacillus chartarius</name>
    <dbReference type="NCBI Taxonomy" id="747481"/>
    <lineage>
        <taxon>Bacteria</taxon>
        <taxon>Bacillati</taxon>
        <taxon>Bacillota</taxon>
        <taxon>Bacilli</taxon>
        <taxon>Bacillales</taxon>
        <taxon>Paenibacillaceae</taxon>
        <taxon>Paenibacillus</taxon>
    </lineage>
</organism>
<dbReference type="SMART" id="SM00382">
    <property type="entry name" value="AAA"/>
    <property type="match status" value="2"/>
</dbReference>
<gene>
    <name evidence="11" type="ORF">ACFFK0_26905</name>
</gene>
<dbReference type="EMBL" id="JBHLWN010000107">
    <property type="protein sequence ID" value="MFC0216034.1"/>
    <property type="molecule type" value="Genomic_DNA"/>
</dbReference>
<dbReference type="InterPro" id="IPR050107">
    <property type="entry name" value="ABC_carbohydrate_import_ATPase"/>
</dbReference>
<feature type="coiled-coil region" evidence="9">
    <location>
        <begin position="366"/>
        <end position="393"/>
    </location>
</feature>